<evidence type="ECO:0008006" key="4">
    <source>
        <dbReference type="Google" id="ProtNLM"/>
    </source>
</evidence>
<feature type="region of interest" description="Disordered" evidence="1">
    <location>
        <begin position="147"/>
        <end position="174"/>
    </location>
</feature>
<name>A0A318ILB1_9BURK</name>
<keyword evidence="3" id="KW-1185">Reference proteome</keyword>
<dbReference type="AlphaFoldDB" id="A0A318ILB1"/>
<proteinExistence type="predicted"/>
<dbReference type="RefSeq" id="WP_110258467.1">
    <property type="nucleotide sequence ID" value="NZ_QJKB01000027.1"/>
</dbReference>
<sequence>MARSRNIKPGFFTNDALAELPALGRLLFAGLWTIVDREGRVEDRIKKIKAEVLPYDDCDIDALLESLHERGFIQRYTVDGNRYIQICKWSVHQNPHFKENESCIPSPVEPRINAGSGTGMSAILTRTSPADSLNLIPDSLDLIPDSLTPDTAAPCHESDDKKTPPVKAKKLSRADEDTAQFEAAWAVYPRRPGASKKEAWQAWLARRRQGVDANLMLEGVKRYAAYIAASGESPKFIKHAATFFGPNEHYKADWSAPARLASKSHEKDLANTNYAQGIAQDGSF</sequence>
<accession>A0A318ILB1</accession>
<protein>
    <recommendedName>
        <fullName evidence="4">Phage replication protein O</fullName>
    </recommendedName>
</protein>
<dbReference type="Proteomes" id="UP000247792">
    <property type="component" value="Unassembled WGS sequence"/>
</dbReference>
<evidence type="ECO:0000313" key="3">
    <source>
        <dbReference type="Proteomes" id="UP000247792"/>
    </source>
</evidence>
<comment type="caution">
    <text evidence="2">The sequence shown here is derived from an EMBL/GenBank/DDBJ whole genome shotgun (WGS) entry which is preliminary data.</text>
</comment>
<gene>
    <name evidence="2" type="ORF">DFR42_12715</name>
</gene>
<organism evidence="2 3">
    <name type="scientific">Undibacterium pigrum</name>
    <dbReference type="NCBI Taxonomy" id="401470"/>
    <lineage>
        <taxon>Bacteria</taxon>
        <taxon>Pseudomonadati</taxon>
        <taxon>Pseudomonadota</taxon>
        <taxon>Betaproteobacteria</taxon>
        <taxon>Burkholderiales</taxon>
        <taxon>Oxalobacteraceae</taxon>
        <taxon>Undibacterium</taxon>
    </lineage>
</organism>
<dbReference type="EMBL" id="QJKB01000027">
    <property type="protein sequence ID" value="PXX33936.1"/>
    <property type="molecule type" value="Genomic_DNA"/>
</dbReference>
<dbReference type="OrthoDB" id="5526813at2"/>
<evidence type="ECO:0000256" key="1">
    <source>
        <dbReference type="SAM" id="MobiDB-lite"/>
    </source>
</evidence>
<reference evidence="2 3" key="1">
    <citation type="submission" date="2018-05" db="EMBL/GenBank/DDBJ databases">
        <title>Genomic Encyclopedia of Type Strains, Phase IV (KMG-IV): sequencing the most valuable type-strain genomes for metagenomic binning, comparative biology and taxonomic classification.</title>
        <authorList>
            <person name="Goeker M."/>
        </authorList>
    </citation>
    <scope>NUCLEOTIDE SEQUENCE [LARGE SCALE GENOMIC DNA]</scope>
    <source>
        <strain evidence="2 3">DSM 19792</strain>
    </source>
</reference>
<evidence type="ECO:0000313" key="2">
    <source>
        <dbReference type="EMBL" id="PXX33936.1"/>
    </source>
</evidence>